<dbReference type="Proteomes" id="UP000479000">
    <property type="component" value="Unassembled WGS sequence"/>
</dbReference>
<feature type="non-terminal residue" evidence="1">
    <location>
        <position position="63"/>
    </location>
</feature>
<sequence>GVLVKNIEKLTIQTVKLAGPQGRMPCYAWRCAMKCALNGRNLLVAQTDRALQQKRCLKMVDSA</sequence>
<protein>
    <submittedName>
        <fullName evidence="1">Uncharacterized protein</fullName>
    </submittedName>
</protein>
<feature type="non-terminal residue" evidence="1">
    <location>
        <position position="1"/>
    </location>
</feature>
<name>A0A6H5H3B8_9HEMI</name>
<accession>A0A6H5H3B8</accession>
<gene>
    <name evidence="1" type="ORF">NTEN_LOCUS15062</name>
</gene>
<evidence type="ECO:0000313" key="1">
    <source>
        <dbReference type="EMBL" id="CAB0009997.1"/>
    </source>
</evidence>
<organism evidence="1 2">
    <name type="scientific">Nesidiocoris tenuis</name>
    <dbReference type="NCBI Taxonomy" id="355587"/>
    <lineage>
        <taxon>Eukaryota</taxon>
        <taxon>Metazoa</taxon>
        <taxon>Ecdysozoa</taxon>
        <taxon>Arthropoda</taxon>
        <taxon>Hexapoda</taxon>
        <taxon>Insecta</taxon>
        <taxon>Pterygota</taxon>
        <taxon>Neoptera</taxon>
        <taxon>Paraneoptera</taxon>
        <taxon>Hemiptera</taxon>
        <taxon>Heteroptera</taxon>
        <taxon>Panheteroptera</taxon>
        <taxon>Cimicomorpha</taxon>
        <taxon>Miridae</taxon>
        <taxon>Dicyphina</taxon>
        <taxon>Nesidiocoris</taxon>
    </lineage>
</organism>
<dbReference type="AlphaFoldDB" id="A0A6H5H3B8"/>
<reference evidence="1 2" key="1">
    <citation type="submission" date="2020-02" db="EMBL/GenBank/DDBJ databases">
        <authorList>
            <person name="Ferguson B K."/>
        </authorList>
    </citation>
    <scope>NUCLEOTIDE SEQUENCE [LARGE SCALE GENOMIC DNA]</scope>
</reference>
<evidence type="ECO:0000313" key="2">
    <source>
        <dbReference type="Proteomes" id="UP000479000"/>
    </source>
</evidence>
<dbReference type="EMBL" id="CADCXU010022560">
    <property type="protein sequence ID" value="CAB0009997.1"/>
    <property type="molecule type" value="Genomic_DNA"/>
</dbReference>
<keyword evidence="2" id="KW-1185">Reference proteome</keyword>
<proteinExistence type="predicted"/>